<evidence type="ECO:0000259" key="4">
    <source>
        <dbReference type="PROSITE" id="PS50893"/>
    </source>
</evidence>
<dbReference type="InterPro" id="IPR027417">
    <property type="entry name" value="P-loop_NTPase"/>
</dbReference>
<dbReference type="InterPro" id="IPR017911">
    <property type="entry name" value="MacB-like_ATP-bd"/>
</dbReference>
<keyword evidence="3 5" id="KW-0067">ATP-binding</keyword>
<dbReference type="PANTHER" id="PTHR24220:SF86">
    <property type="entry name" value="ABC TRANSPORTER ABCH.1"/>
    <property type="match status" value="1"/>
</dbReference>
<dbReference type="SMART" id="SM00382">
    <property type="entry name" value="AAA"/>
    <property type="match status" value="1"/>
</dbReference>
<organism evidence="5 6">
    <name type="scientific">Pelotomaculum schinkii</name>
    <dbReference type="NCBI Taxonomy" id="78350"/>
    <lineage>
        <taxon>Bacteria</taxon>
        <taxon>Bacillati</taxon>
        <taxon>Bacillota</taxon>
        <taxon>Clostridia</taxon>
        <taxon>Eubacteriales</taxon>
        <taxon>Desulfotomaculaceae</taxon>
        <taxon>Pelotomaculum</taxon>
    </lineage>
</organism>
<evidence type="ECO:0000313" key="5">
    <source>
        <dbReference type="EMBL" id="TEB08576.1"/>
    </source>
</evidence>
<dbReference type="InterPro" id="IPR017871">
    <property type="entry name" value="ABC_transporter-like_CS"/>
</dbReference>
<dbReference type="RefSeq" id="WP_190240133.1">
    <property type="nucleotide sequence ID" value="NZ_QFGA01000001.1"/>
</dbReference>
<dbReference type="GO" id="GO:0016887">
    <property type="term" value="F:ATP hydrolysis activity"/>
    <property type="evidence" value="ECO:0007669"/>
    <property type="project" value="InterPro"/>
</dbReference>
<dbReference type="GO" id="GO:0098796">
    <property type="term" value="C:membrane protein complex"/>
    <property type="evidence" value="ECO:0007669"/>
    <property type="project" value="UniProtKB-ARBA"/>
</dbReference>
<protein>
    <submittedName>
        <fullName evidence="5">Macrolide export ATP-binding/permease protein MacB</fullName>
        <ecNumber evidence="5">3.6.3.-</ecNumber>
    </submittedName>
</protein>
<dbReference type="AlphaFoldDB" id="A0A4Y7RID5"/>
<dbReference type="FunFam" id="3.40.50.300:FF:000032">
    <property type="entry name" value="Export ABC transporter ATP-binding protein"/>
    <property type="match status" value="1"/>
</dbReference>
<keyword evidence="5" id="KW-0378">Hydrolase</keyword>
<dbReference type="EMBL" id="QFGA01000001">
    <property type="protein sequence ID" value="TEB08576.1"/>
    <property type="molecule type" value="Genomic_DNA"/>
</dbReference>
<evidence type="ECO:0000256" key="3">
    <source>
        <dbReference type="ARBA" id="ARBA00022840"/>
    </source>
</evidence>
<name>A0A4Y7RID5_9FIRM</name>
<dbReference type="GO" id="GO:0005886">
    <property type="term" value="C:plasma membrane"/>
    <property type="evidence" value="ECO:0007669"/>
    <property type="project" value="TreeGrafter"/>
</dbReference>
<accession>A0A4Y7RID5</accession>
<dbReference type="GO" id="GO:0005524">
    <property type="term" value="F:ATP binding"/>
    <property type="evidence" value="ECO:0007669"/>
    <property type="project" value="UniProtKB-KW"/>
</dbReference>
<gene>
    <name evidence="5" type="primary">macB_4</name>
    <name evidence="5" type="ORF">Psch_02140</name>
</gene>
<dbReference type="EC" id="3.6.3.-" evidence="5"/>
<dbReference type="PROSITE" id="PS00211">
    <property type="entry name" value="ABC_TRANSPORTER_1"/>
    <property type="match status" value="1"/>
</dbReference>
<dbReference type="InterPro" id="IPR015854">
    <property type="entry name" value="ABC_transpr_LolD-like"/>
</dbReference>
<sequence length="251" mass="27410">MPDKTTIELKGIKKIYDMGENKVFALRGIDLTIKQGEMVAIMGSSGSGKSTLLNILGCLDKPTEGTYCIDGENVSELDKSQLADIRKRKLGFVFQGFNLLGRMTVGANVQLPMIYAGVDKKEMAARAKDALRWVGLSKYFNHYPNQMSGGQQQRVAIARSLVNNPSLILADEPTGALDSKTSIEIIGVMQRLNQEKGITVVVVTHDQEISLYCRRLVMIKDGHIINDAPVLSQRNAAADLAAFPVEAEVGL</sequence>
<dbReference type="PANTHER" id="PTHR24220">
    <property type="entry name" value="IMPORT ATP-BINDING PROTEIN"/>
    <property type="match status" value="1"/>
</dbReference>
<keyword evidence="1" id="KW-0813">Transport</keyword>
<evidence type="ECO:0000256" key="1">
    <source>
        <dbReference type="ARBA" id="ARBA00022448"/>
    </source>
</evidence>
<evidence type="ECO:0000256" key="2">
    <source>
        <dbReference type="ARBA" id="ARBA00022741"/>
    </source>
</evidence>
<dbReference type="SUPFAM" id="SSF52540">
    <property type="entry name" value="P-loop containing nucleoside triphosphate hydrolases"/>
    <property type="match status" value="1"/>
</dbReference>
<dbReference type="Gene3D" id="3.40.50.300">
    <property type="entry name" value="P-loop containing nucleotide triphosphate hydrolases"/>
    <property type="match status" value="1"/>
</dbReference>
<dbReference type="PROSITE" id="PS50893">
    <property type="entry name" value="ABC_TRANSPORTER_2"/>
    <property type="match status" value="1"/>
</dbReference>
<dbReference type="GO" id="GO:0022857">
    <property type="term" value="F:transmembrane transporter activity"/>
    <property type="evidence" value="ECO:0007669"/>
    <property type="project" value="TreeGrafter"/>
</dbReference>
<dbReference type="CDD" id="cd03255">
    <property type="entry name" value="ABC_MJ0796_LolCDE_FtsE"/>
    <property type="match status" value="1"/>
</dbReference>
<dbReference type="InterPro" id="IPR003439">
    <property type="entry name" value="ABC_transporter-like_ATP-bd"/>
</dbReference>
<feature type="domain" description="ABC transporter" evidence="4">
    <location>
        <begin position="7"/>
        <end position="246"/>
    </location>
</feature>
<comment type="caution">
    <text evidence="5">The sequence shown here is derived from an EMBL/GenBank/DDBJ whole genome shotgun (WGS) entry which is preliminary data.</text>
</comment>
<dbReference type="Proteomes" id="UP000298324">
    <property type="component" value="Unassembled WGS sequence"/>
</dbReference>
<reference evidence="5 6" key="1">
    <citation type="journal article" date="2018" name="Environ. Microbiol.">
        <title>Novel energy conservation strategies and behaviour of Pelotomaculum schinkii driving syntrophic propionate catabolism.</title>
        <authorList>
            <person name="Hidalgo-Ahumada C.A.P."/>
            <person name="Nobu M.K."/>
            <person name="Narihiro T."/>
            <person name="Tamaki H."/>
            <person name="Liu W.T."/>
            <person name="Kamagata Y."/>
            <person name="Stams A.J.M."/>
            <person name="Imachi H."/>
            <person name="Sousa D.Z."/>
        </authorList>
    </citation>
    <scope>NUCLEOTIDE SEQUENCE [LARGE SCALE GENOMIC DNA]</scope>
    <source>
        <strain evidence="5 6">HH</strain>
    </source>
</reference>
<evidence type="ECO:0000313" key="6">
    <source>
        <dbReference type="Proteomes" id="UP000298324"/>
    </source>
</evidence>
<dbReference type="InterPro" id="IPR003593">
    <property type="entry name" value="AAA+_ATPase"/>
</dbReference>
<keyword evidence="2" id="KW-0547">Nucleotide-binding</keyword>
<dbReference type="Pfam" id="PF00005">
    <property type="entry name" value="ABC_tran"/>
    <property type="match status" value="1"/>
</dbReference>
<keyword evidence="6" id="KW-1185">Reference proteome</keyword>
<proteinExistence type="predicted"/>